<evidence type="ECO:0000256" key="3">
    <source>
        <dbReference type="ARBA" id="ARBA00023015"/>
    </source>
</evidence>
<organism evidence="7 8">
    <name type="scientific">Pendulispora brunnea</name>
    <dbReference type="NCBI Taxonomy" id="2905690"/>
    <lineage>
        <taxon>Bacteria</taxon>
        <taxon>Pseudomonadati</taxon>
        <taxon>Myxococcota</taxon>
        <taxon>Myxococcia</taxon>
        <taxon>Myxococcales</taxon>
        <taxon>Sorangiineae</taxon>
        <taxon>Pendulisporaceae</taxon>
        <taxon>Pendulispora</taxon>
    </lineage>
</organism>
<feature type="domain" description="HTH gntR-type" evidence="6">
    <location>
        <begin position="16"/>
        <end position="84"/>
    </location>
</feature>
<comment type="similarity">
    <text evidence="1">In the C-terminal section; belongs to the class-I pyridoxal-phosphate-dependent aminotransferase family.</text>
</comment>
<dbReference type="InterPro" id="IPR004839">
    <property type="entry name" value="Aminotransferase_I/II_large"/>
</dbReference>
<keyword evidence="8" id="KW-1185">Reference proteome</keyword>
<dbReference type="PRINTS" id="PR00035">
    <property type="entry name" value="HTHGNTR"/>
</dbReference>
<dbReference type="CDD" id="cd00609">
    <property type="entry name" value="AAT_like"/>
    <property type="match status" value="1"/>
</dbReference>
<dbReference type="InterPro" id="IPR000524">
    <property type="entry name" value="Tscrpt_reg_HTH_GntR"/>
</dbReference>
<dbReference type="GO" id="GO:0008483">
    <property type="term" value="F:transaminase activity"/>
    <property type="evidence" value="ECO:0007669"/>
    <property type="project" value="UniProtKB-KW"/>
</dbReference>
<dbReference type="Pfam" id="PF00392">
    <property type="entry name" value="GntR"/>
    <property type="match status" value="1"/>
</dbReference>
<dbReference type="Gene3D" id="3.40.640.10">
    <property type="entry name" value="Type I PLP-dependent aspartate aminotransferase-like (Major domain)"/>
    <property type="match status" value="1"/>
</dbReference>
<proteinExistence type="inferred from homology"/>
<keyword evidence="2" id="KW-0663">Pyridoxal phosphate</keyword>
<dbReference type="InterPro" id="IPR036388">
    <property type="entry name" value="WH-like_DNA-bd_sf"/>
</dbReference>
<dbReference type="SUPFAM" id="SSF53383">
    <property type="entry name" value="PLP-dependent transferases"/>
    <property type="match status" value="1"/>
</dbReference>
<dbReference type="InterPro" id="IPR015424">
    <property type="entry name" value="PyrdxlP-dep_Trfase"/>
</dbReference>
<keyword evidence="7" id="KW-0032">Aminotransferase</keyword>
<evidence type="ECO:0000313" key="7">
    <source>
        <dbReference type="EMBL" id="WXA91647.1"/>
    </source>
</evidence>
<keyword evidence="5" id="KW-0804">Transcription</keyword>
<evidence type="ECO:0000256" key="4">
    <source>
        <dbReference type="ARBA" id="ARBA00023125"/>
    </source>
</evidence>
<keyword evidence="7" id="KW-0808">Transferase</keyword>
<dbReference type="PANTHER" id="PTHR46577">
    <property type="entry name" value="HTH-TYPE TRANSCRIPTIONAL REGULATORY PROTEIN GABR"/>
    <property type="match status" value="1"/>
</dbReference>
<evidence type="ECO:0000256" key="1">
    <source>
        <dbReference type="ARBA" id="ARBA00005384"/>
    </source>
</evidence>
<sequence>MRTWQLTVQLVDDGQLPVFRQIAASILADIERGRLRPGERLPSSRALCSQLSVNRNTVLAAYEELFARGVIRCEPAKGTFVSGEPVREHRFAERAGFDLPAPTVPDLPARRASELLVLLGGVPELRFLPHVQLARAYRSALEGAVGGRLVDYADPQGDHRLRVALGDLLARARGIPAGPEAICVTRGSQGGLYLAARALLRPGDIVAVEEYGFEPAWQALRLNGVELRPMPVDQDGLDVDALEQLCSTHLVRAVYLTPHHQYPTTVTLSAERRRRLMQLAARHRIIIFEDDYDYDFHYDGRPVLPLASFDPSGVVIYFGTMSKSLAPGLRLGYMVAPPDVIQRVAAYRMYVDRQGDHVLERAVATLLEDGLIQQHTRHALRAYRRRRDALCEALGRHLPQLEIRPPSGGMALWVRAPGIDVEAWARRSLAAGVAFQGARRFTFDGAEREYARMGFAACNESELDEAARRLATTLHH</sequence>
<dbReference type="Proteomes" id="UP001379533">
    <property type="component" value="Chromosome"/>
</dbReference>
<dbReference type="Pfam" id="PF00155">
    <property type="entry name" value="Aminotran_1_2"/>
    <property type="match status" value="1"/>
</dbReference>
<gene>
    <name evidence="7" type="ORF">LZC95_34965</name>
</gene>
<name>A0ABZ2JZ49_9BACT</name>
<reference evidence="7 8" key="1">
    <citation type="submission" date="2021-12" db="EMBL/GenBank/DDBJ databases">
        <title>Discovery of the Pendulisporaceae a myxobacterial family with distinct sporulation behavior and unique specialized metabolism.</title>
        <authorList>
            <person name="Garcia R."/>
            <person name="Popoff A."/>
            <person name="Bader C.D."/>
            <person name="Loehr J."/>
            <person name="Walesch S."/>
            <person name="Walt C."/>
            <person name="Boldt J."/>
            <person name="Bunk B."/>
            <person name="Haeckl F.J.F.P.J."/>
            <person name="Gunesch A.P."/>
            <person name="Birkelbach J."/>
            <person name="Nuebel U."/>
            <person name="Pietschmann T."/>
            <person name="Bach T."/>
            <person name="Mueller R."/>
        </authorList>
    </citation>
    <scope>NUCLEOTIDE SEQUENCE [LARGE SCALE GENOMIC DNA]</scope>
    <source>
        <strain evidence="7 8">MSr12523</strain>
    </source>
</reference>
<evidence type="ECO:0000256" key="2">
    <source>
        <dbReference type="ARBA" id="ARBA00022898"/>
    </source>
</evidence>
<dbReference type="InterPro" id="IPR051446">
    <property type="entry name" value="HTH_trans_reg/aminotransferase"/>
</dbReference>
<keyword evidence="3" id="KW-0805">Transcription regulation</keyword>
<evidence type="ECO:0000259" key="6">
    <source>
        <dbReference type="PROSITE" id="PS50949"/>
    </source>
</evidence>
<keyword evidence="4" id="KW-0238">DNA-binding</keyword>
<dbReference type="RefSeq" id="WP_394842267.1">
    <property type="nucleotide sequence ID" value="NZ_CP089982.1"/>
</dbReference>
<accession>A0ABZ2JZ49</accession>
<evidence type="ECO:0000313" key="8">
    <source>
        <dbReference type="Proteomes" id="UP001379533"/>
    </source>
</evidence>
<dbReference type="SMART" id="SM00345">
    <property type="entry name" value="HTH_GNTR"/>
    <property type="match status" value="1"/>
</dbReference>
<dbReference type="PANTHER" id="PTHR46577:SF1">
    <property type="entry name" value="HTH-TYPE TRANSCRIPTIONAL REGULATORY PROTEIN GABR"/>
    <property type="match status" value="1"/>
</dbReference>
<dbReference type="PROSITE" id="PS50949">
    <property type="entry name" value="HTH_GNTR"/>
    <property type="match status" value="1"/>
</dbReference>
<dbReference type="InterPro" id="IPR036390">
    <property type="entry name" value="WH_DNA-bd_sf"/>
</dbReference>
<protein>
    <submittedName>
        <fullName evidence="7">PLP-dependent aminotransferase family protein</fullName>
    </submittedName>
</protein>
<dbReference type="CDD" id="cd07377">
    <property type="entry name" value="WHTH_GntR"/>
    <property type="match status" value="1"/>
</dbReference>
<dbReference type="EMBL" id="CP089982">
    <property type="protein sequence ID" value="WXA91647.1"/>
    <property type="molecule type" value="Genomic_DNA"/>
</dbReference>
<dbReference type="SUPFAM" id="SSF46785">
    <property type="entry name" value="Winged helix' DNA-binding domain"/>
    <property type="match status" value="1"/>
</dbReference>
<evidence type="ECO:0000256" key="5">
    <source>
        <dbReference type="ARBA" id="ARBA00023163"/>
    </source>
</evidence>
<dbReference type="InterPro" id="IPR015421">
    <property type="entry name" value="PyrdxlP-dep_Trfase_major"/>
</dbReference>
<dbReference type="Gene3D" id="1.10.10.10">
    <property type="entry name" value="Winged helix-like DNA-binding domain superfamily/Winged helix DNA-binding domain"/>
    <property type="match status" value="1"/>
</dbReference>